<dbReference type="InterPro" id="IPR002048">
    <property type="entry name" value="EF_hand_dom"/>
</dbReference>
<evidence type="ECO:0000313" key="5">
    <source>
        <dbReference type="Proteomes" id="UP001153636"/>
    </source>
</evidence>
<feature type="domain" description="EF-hand" evidence="3">
    <location>
        <begin position="24"/>
        <end position="59"/>
    </location>
</feature>
<dbReference type="InterPro" id="IPR011992">
    <property type="entry name" value="EF-hand-dom_pair"/>
</dbReference>
<dbReference type="Gene3D" id="1.10.238.10">
    <property type="entry name" value="EF-hand"/>
    <property type="match status" value="2"/>
</dbReference>
<proteinExistence type="predicted"/>
<dbReference type="PANTHER" id="PTHR23048">
    <property type="entry name" value="MYOSIN LIGHT CHAIN 1, 3"/>
    <property type="match status" value="1"/>
</dbReference>
<name>A0A9P0GHW3_9CUCU</name>
<evidence type="ECO:0000256" key="1">
    <source>
        <dbReference type="ARBA" id="ARBA00022737"/>
    </source>
</evidence>
<dbReference type="PROSITE" id="PS00018">
    <property type="entry name" value="EF_HAND_1"/>
    <property type="match status" value="1"/>
</dbReference>
<sequence>MSQLSDYSFVVSNDPKMADQFTEQQVEEFKQKFNLFDKDHDGLIPTKDLGTLIRSLGQNPTEGELNDLISEIDRKDEKIDFPEFLTLLAMQMKNAGDEEELREAFRIFDKDGNGYISLEDLRHIMTTLGEKMSMREVNEMMKEMEVNAEGQINYEEFVTIMWSR</sequence>
<gene>
    <name evidence="4" type="ORF">PSYICH_LOCUS11575</name>
</gene>
<feature type="domain" description="EF-hand" evidence="3">
    <location>
        <begin position="132"/>
        <end position="164"/>
    </location>
</feature>
<evidence type="ECO:0000259" key="3">
    <source>
        <dbReference type="PROSITE" id="PS50222"/>
    </source>
</evidence>
<accession>A0A9P0GHW3</accession>
<dbReference type="CDD" id="cd00051">
    <property type="entry name" value="EFh"/>
    <property type="match status" value="2"/>
</dbReference>
<dbReference type="PANTHER" id="PTHR23048:SF0">
    <property type="entry name" value="CALMODULIN LIKE 3"/>
    <property type="match status" value="1"/>
</dbReference>
<protein>
    <recommendedName>
        <fullName evidence="3">EF-hand domain-containing protein</fullName>
    </recommendedName>
</protein>
<evidence type="ECO:0000313" key="4">
    <source>
        <dbReference type="EMBL" id="CAH1111396.1"/>
    </source>
</evidence>
<dbReference type="SMART" id="SM00054">
    <property type="entry name" value="EFh"/>
    <property type="match status" value="4"/>
</dbReference>
<dbReference type="InterPro" id="IPR018247">
    <property type="entry name" value="EF_Hand_1_Ca_BS"/>
</dbReference>
<dbReference type="GO" id="GO:0005509">
    <property type="term" value="F:calcium ion binding"/>
    <property type="evidence" value="ECO:0007669"/>
    <property type="project" value="InterPro"/>
</dbReference>
<evidence type="ECO:0000256" key="2">
    <source>
        <dbReference type="ARBA" id="ARBA00022837"/>
    </source>
</evidence>
<dbReference type="Proteomes" id="UP001153636">
    <property type="component" value="Chromosome 5"/>
</dbReference>
<dbReference type="GO" id="GO:0016460">
    <property type="term" value="C:myosin II complex"/>
    <property type="evidence" value="ECO:0007669"/>
    <property type="project" value="TreeGrafter"/>
</dbReference>
<reference evidence="4" key="1">
    <citation type="submission" date="2022-01" db="EMBL/GenBank/DDBJ databases">
        <authorList>
            <person name="King R."/>
        </authorList>
    </citation>
    <scope>NUCLEOTIDE SEQUENCE</scope>
</reference>
<organism evidence="4 5">
    <name type="scientific">Psylliodes chrysocephalus</name>
    <dbReference type="NCBI Taxonomy" id="3402493"/>
    <lineage>
        <taxon>Eukaryota</taxon>
        <taxon>Metazoa</taxon>
        <taxon>Ecdysozoa</taxon>
        <taxon>Arthropoda</taxon>
        <taxon>Hexapoda</taxon>
        <taxon>Insecta</taxon>
        <taxon>Pterygota</taxon>
        <taxon>Neoptera</taxon>
        <taxon>Endopterygota</taxon>
        <taxon>Coleoptera</taxon>
        <taxon>Polyphaga</taxon>
        <taxon>Cucujiformia</taxon>
        <taxon>Chrysomeloidea</taxon>
        <taxon>Chrysomelidae</taxon>
        <taxon>Galerucinae</taxon>
        <taxon>Alticini</taxon>
        <taxon>Psylliodes</taxon>
    </lineage>
</organism>
<dbReference type="Pfam" id="PF13499">
    <property type="entry name" value="EF-hand_7"/>
    <property type="match status" value="2"/>
</dbReference>
<dbReference type="InterPro" id="IPR050230">
    <property type="entry name" value="CALM/Myosin/TropC-like"/>
</dbReference>
<keyword evidence="1" id="KW-0677">Repeat</keyword>
<feature type="domain" description="EF-hand" evidence="3">
    <location>
        <begin position="96"/>
        <end position="131"/>
    </location>
</feature>
<dbReference type="EMBL" id="OV651817">
    <property type="protein sequence ID" value="CAH1111396.1"/>
    <property type="molecule type" value="Genomic_DNA"/>
</dbReference>
<keyword evidence="2" id="KW-0106">Calcium</keyword>
<dbReference type="FunFam" id="1.10.238.10:FF:000527">
    <property type="entry name" value="Calmodulin-3"/>
    <property type="match status" value="1"/>
</dbReference>
<dbReference type="SUPFAM" id="SSF47473">
    <property type="entry name" value="EF-hand"/>
    <property type="match status" value="1"/>
</dbReference>
<dbReference type="OrthoDB" id="26525at2759"/>
<dbReference type="AlphaFoldDB" id="A0A9P0GHW3"/>
<dbReference type="PROSITE" id="PS50222">
    <property type="entry name" value="EF_HAND_2"/>
    <property type="match status" value="3"/>
</dbReference>
<keyword evidence="5" id="KW-1185">Reference proteome</keyword>
<dbReference type="GO" id="GO:0072686">
    <property type="term" value="C:mitotic spindle"/>
    <property type="evidence" value="ECO:0007669"/>
    <property type="project" value="UniProtKB-ARBA"/>
</dbReference>